<organism evidence="2 3">
    <name type="scientific">Rhizobium mayense</name>
    <dbReference type="NCBI Taxonomy" id="1312184"/>
    <lineage>
        <taxon>Bacteria</taxon>
        <taxon>Pseudomonadati</taxon>
        <taxon>Pseudomonadota</taxon>
        <taxon>Alphaproteobacteria</taxon>
        <taxon>Hyphomicrobiales</taxon>
        <taxon>Rhizobiaceae</taxon>
        <taxon>Rhizobium/Agrobacterium group</taxon>
        <taxon>Rhizobium</taxon>
    </lineage>
</organism>
<accession>A0ABT7K3L3</accession>
<proteinExistence type="predicted"/>
<comment type="caution">
    <text evidence="2">The sequence shown here is derived from an EMBL/GenBank/DDBJ whole genome shotgun (WGS) entry which is preliminary data.</text>
</comment>
<dbReference type="SUPFAM" id="SSF56935">
    <property type="entry name" value="Porins"/>
    <property type="match status" value="1"/>
</dbReference>
<keyword evidence="3" id="KW-1185">Reference proteome</keyword>
<dbReference type="EMBL" id="JARFYM010000031">
    <property type="protein sequence ID" value="MDL2402558.1"/>
    <property type="molecule type" value="Genomic_DNA"/>
</dbReference>
<dbReference type="RefSeq" id="WP_285871957.1">
    <property type="nucleotide sequence ID" value="NZ_JARFYM010000031.1"/>
</dbReference>
<sequence length="449" mass="49649">MTVLPTGALAACETPAYKPFRYDENYSYLQNPACRTDFWDPIKYIPIGGNPDVYLSFGGELRERFEQYWSPNFGLGGVSPNGYLLHRLLLSADLHVGQNFRAFVQLGSHFAPGKNEPLSPTDEDALDLQQGFFDVRLPIAGDIDPTVRIGRQELAFGSQRLVSVREPPNIRRSFDGVSVFDTIGNVTYDAFLTRPVKLAKGVFDDESLNSQAFWGLYTTVNVTPHLGIDLYYLGLENDSARFGTVSGDEQRQTLGTRFFGSSKGLDWNFEAAGQFGRFAGRDISAWTVASDTGYTLSNVLWTPRLGLKANIASGDHDPNDHTLGTFNPLFPKLGYFSEASLIFPSNFFDLQPNVTLSVTDKISVTAGWDFLWRETTNDAIYIGSGSPVPGTAGRGGRYTGSQASLNLDWRVNRHIEATASYVHFFVSDAMRQANASDVDFVMGSVAYKF</sequence>
<dbReference type="Gene3D" id="2.40.160.100">
    <property type="match status" value="1"/>
</dbReference>
<evidence type="ECO:0000313" key="3">
    <source>
        <dbReference type="Proteomes" id="UP001172645"/>
    </source>
</evidence>
<protein>
    <submittedName>
        <fullName evidence="2">Alginate export family protein</fullName>
    </submittedName>
</protein>
<feature type="domain" description="Alginate export" evidence="1">
    <location>
        <begin position="54"/>
        <end position="442"/>
    </location>
</feature>
<name>A0ABT7K3L3_9HYPH</name>
<reference evidence="2" key="1">
    <citation type="submission" date="2023-06" db="EMBL/GenBank/DDBJ databases">
        <title>Phylogenetic Diversity of Rhizobium strains.</title>
        <authorList>
            <person name="Moura F.T."/>
            <person name="Helene L.C.F."/>
            <person name="Hungria M."/>
        </authorList>
    </citation>
    <scope>NUCLEOTIDE SEQUENCE</scope>
    <source>
        <strain evidence="2">CCGE526</strain>
    </source>
</reference>
<dbReference type="Pfam" id="PF13372">
    <property type="entry name" value="Alginate_exp"/>
    <property type="match status" value="1"/>
</dbReference>
<dbReference type="InterPro" id="IPR053728">
    <property type="entry name" value="Alginate_Permeability_Chnl"/>
</dbReference>
<dbReference type="Proteomes" id="UP001172645">
    <property type="component" value="Unassembled WGS sequence"/>
</dbReference>
<evidence type="ECO:0000259" key="1">
    <source>
        <dbReference type="Pfam" id="PF13372"/>
    </source>
</evidence>
<evidence type="ECO:0000313" key="2">
    <source>
        <dbReference type="EMBL" id="MDL2402558.1"/>
    </source>
</evidence>
<gene>
    <name evidence="2" type="ORF">PY649_27060</name>
</gene>
<dbReference type="InterPro" id="IPR025388">
    <property type="entry name" value="Alginate_export_dom"/>
</dbReference>